<evidence type="ECO:0000313" key="1">
    <source>
        <dbReference type="EMBL" id="PKU26867.1"/>
    </source>
</evidence>
<dbReference type="EMBL" id="KZ534973">
    <property type="protein sequence ID" value="PKU26867.1"/>
    <property type="molecule type" value="Genomic_DNA"/>
</dbReference>
<gene>
    <name evidence="1" type="ORF">llap_22829</name>
</gene>
<dbReference type="Proteomes" id="UP000233556">
    <property type="component" value="Unassembled WGS sequence"/>
</dbReference>
<sequence>MMNDSQKSLLVLSTGLALSQEKVDRISESIQPLAESLGCRALVLNNGLQAGIHSDIRPLLGDLLDEQRKTNQLLHLLIQALAEDGEDPEAMPTSYLDGTSIQGHQPIAAVRVRRGWFGKLVVQVRYKIERPESPLPGRELIYHVCGLSRWRDANANDFAEALMVARLIGMSDEGNPS</sequence>
<proteinExistence type="predicted"/>
<dbReference type="AlphaFoldDB" id="A0A2I0SZ81"/>
<keyword evidence="2" id="KW-1185">Reference proteome</keyword>
<organism evidence="1 2">
    <name type="scientific">Limosa lapponica baueri</name>
    <dbReference type="NCBI Taxonomy" id="1758121"/>
    <lineage>
        <taxon>Eukaryota</taxon>
        <taxon>Metazoa</taxon>
        <taxon>Chordata</taxon>
        <taxon>Craniata</taxon>
        <taxon>Vertebrata</taxon>
        <taxon>Euteleostomi</taxon>
        <taxon>Archelosauria</taxon>
        <taxon>Archosauria</taxon>
        <taxon>Dinosauria</taxon>
        <taxon>Saurischia</taxon>
        <taxon>Theropoda</taxon>
        <taxon>Coelurosauria</taxon>
        <taxon>Aves</taxon>
        <taxon>Neognathae</taxon>
        <taxon>Neoaves</taxon>
        <taxon>Charadriiformes</taxon>
        <taxon>Scolopacidae</taxon>
        <taxon>Limosa</taxon>
    </lineage>
</organism>
<accession>A0A2I0SZ81</accession>
<reference evidence="2" key="1">
    <citation type="submission" date="2017-11" db="EMBL/GenBank/DDBJ databases">
        <authorList>
            <person name="Lima N.C."/>
            <person name="Parody-Merino A.M."/>
            <person name="Battley P.F."/>
            <person name="Fidler A.E."/>
            <person name="Prosdocimi F."/>
        </authorList>
    </citation>
    <scope>NUCLEOTIDE SEQUENCE [LARGE SCALE GENOMIC DNA]</scope>
</reference>
<reference evidence="2" key="2">
    <citation type="submission" date="2017-12" db="EMBL/GenBank/DDBJ databases">
        <title>Genome sequence of the Bar-tailed Godwit (Limosa lapponica baueri).</title>
        <authorList>
            <person name="Lima N.C.B."/>
            <person name="Parody-Merino A.M."/>
            <person name="Battley P.F."/>
            <person name="Fidler A.E."/>
            <person name="Prosdocimi F."/>
        </authorList>
    </citation>
    <scope>NUCLEOTIDE SEQUENCE [LARGE SCALE GENOMIC DNA]</scope>
</reference>
<evidence type="ECO:0000313" key="2">
    <source>
        <dbReference type="Proteomes" id="UP000233556"/>
    </source>
</evidence>
<name>A0A2I0SZ81_LIMLA</name>
<protein>
    <submittedName>
        <fullName evidence="1">Uncharacterized protein</fullName>
    </submittedName>
</protein>